<dbReference type="EMBL" id="BPVZ01000096">
    <property type="protein sequence ID" value="GKV32483.1"/>
    <property type="molecule type" value="Genomic_DNA"/>
</dbReference>
<keyword evidence="3" id="KW-1185">Reference proteome</keyword>
<reference evidence="2 3" key="1">
    <citation type="journal article" date="2021" name="Commun. Biol.">
        <title>The genome of Shorea leprosula (Dipterocarpaceae) highlights the ecological relevance of drought in aseasonal tropical rainforests.</title>
        <authorList>
            <person name="Ng K.K.S."/>
            <person name="Kobayashi M.J."/>
            <person name="Fawcett J.A."/>
            <person name="Hatakeyama M."/>
            <person name="Paape T."/>
            <person name="Ng C.H."/>
            <person name="Ang C.C."/>
            <person name="Tnah L.H."/>
            <person name="Lee C.T."/>
            <person name="Nishiyama T."/>
            <person name="Sese J."/>
            <person name="O'Brien M.J."/>
            <person name="Copetti D."/>
            <person name="Mohd Noor M.I."/>
            <person name="Ong R.C."/>
            <person name="Putra M."/>
            <person name="Sireger I.Z."/>
            <person name="Indrioko S."/>
            <person name="Kosugi Y."/>
            <person name="Izuno A."/>
            <person name="Isagi Y."/>
            <person name="Lee S.L."/>
            <person name="Shimizu K.K."/>
        </authorList>
    </citation>
    <scope>NUCLEOTIDE SEQUENCE [LARGE SCALE GENOMIC DNA]</scope>
    <source>
        <strain evidence="2">214</strain>
    </source>
</reference>
<feature type="transmembrane region" description="Helical" evidence="1">
    <location>
        <begin position="59"/>
        <end position="80"/>
    </location>
</feature>
<evidence type="ECO:0000313" key="3">
    <source>
        <dbReference type="Proteomes" id="UP001054252"/>
    </source>
</evidence>
<keyword evidence="1" id="KW-1133">Transmembrane helix</keyword>
<sequence length="89" mass="9885">MSQTGYDLKYTPFWVHSFKNFNCGTVNHALLVCCLLLTLGSGKNHVATVALALRQLQKFLLIVTVFPFIVNPCCSTSDLLSKMSTVDMK</sequence>
<accession>A0AAV5L5H4</accession>
<evidence type="ECO:0000256" key="1">
    <source>
        <dbReference type="SAM" id="Phobius"/>
    </source>
</evidence>
<protein>
    <submittedName>
        <fullName evidence="2">Uncharacterized protein</fullName>
    </submittedName>
</protein>
<keyword evidence="1" id="KW-0812">Transmembrane</keyword>
<proteinExistence type="predicted"/>
<name>A0AAV5L5H4_9ROSI</name>
<evidence type="ECO:0000313" key="2">
    <source>
        <dbReference type="EMBL" id="GKV32483.1"/>
    </source>
</evidence>
<organism evidence="2 3">
    <name type="scientific">Rubroshorea leprosula</name>
    <dbReference type="NCBI Taxonomy" id="152421"/>
    <lineage>
        <taxon>Eukaryota</taxon>
        <taxon>Viridiplantae</taxon>
        <taxon>Streptophyta</taxon>
        <taxon>Embryophyta</taxon>
        <taxon>Tracheophyta</taxon>
        <taxon>Spermatophyta</taxon>
        <taxon>Magnoliopsida</taxon>
        <taxon>eudicotyledons</taxon>
        <taxon>Gunneridae</taxon>
        <taxon>Pentapetalae</taxon>
        <taxon>rosids</taxon>
        <taxon>malvids</taxon>
        <taxon>Malvales</taxon>
        <taxon>Dipterocarpaceae</taxon>
        <taxon>Rubroshorea</taxon>
    </lineage>
</organism>
<feature type="transmembrane region" description="Helical" evidence="1">
    <location>
        <begin position="21"/>
        <end position="39"/>
    </location>
</feature>
<dbReference type="Proteomes" id="UP001054252">
    <property type="component" value="Unassembled WGS sequence"/>
</dbReference>
<keyword evidence="1" id="KW-0472">Membrane</keyword>
<comment type="caution">
    <text evidence="2">The sequence shown here is derived from an EMBL/GenBank/DDBJ whole genome shotgun (WGS) entry which is preliminary data.</text>
</comment>
<dbReference type="AlphaFoldDB" id="A0AAV5L5H4"/>
<gene>
    <name evidence="2" type="ORF">SLEP1_g41084</name>
</gene>